<reference evidence="7 8" key="1">
    <citation type="journal article" date="2010" name="Stand. Genomic Sci.">
        <title>Complete genome sequence of Intrasporangium calvum type strain (7 KIP).</title>
        <authorList>
            <person name="Del Rio T.G."/>
            <person name="Chertkov O."/>
            <person name="Yasawong M."/>
            <person name="Lucas S."/>
            <person name="Deshpande S."/>
            <person name="Cheng J.F."/>
            <person name="Detter C."/>
            <person name="Tapia R."/>
            <person name="Han C."/>
            <person name="Goodwin L."/>
            <person name="Pitluck S."/>
            <person name="Liolios K."/>
            <person name="Ivanova N."/>
            <person name="Mavromatis K."/>
            <person name="Pati A."/>
            <person name="Chen A."/>
            <person name="Palaniappan K."/>
            <person name="Land M."/>
            <person name="Hauser L."/>
            <person name="Chang Y.J."/>
            <person name="Jeffries C.D."/>
            <person name="Rohde M."/>
            <person name="Pukall R."/>
            <person name="Sikorski J."/>
            <person name="Goker M."/>
            <person name="Woyke T."/>
            <person name="Bristow J."/>
            <person name="Eisen J.A."/>
            <person name="Markowitz V."/>
            <person name="Hugenholtz P."/>
            <person name="Kyrpides N.C."/>
            <person name="Klenk H.P."/>
            <person name="Lapidus A."/>
        </authorList>
    </citation>
    <scope>NUCLEOTIDE SEQUENCE [LARGE SCALE GENOMIC DNA]</scope>
    <source>
        <strain evidence="8">ATCC 23552 / DSM 43043 / JCM 3097 / NBRC 12989 / 7 KIP</strain>
    </source>
</reference>
<evidence type="ECO:0000256" key="4">
    <source>
        <dbReference type="ARBA" id="ARBA00022840"/>
    </source>
</evidence>
<dbReference type="eggNOG" id="COG4608">
    <property type="taxonomic scope" value="Bacteria"/>
</dbReference>
<dbReference type="NCBIfam" id="TIGR01727">
    <property type="entry name" value="oligo_HPY"/>
    <property type="match status" value="1"/>
</dbReference>
<evidence type="ECO:0000256" key="5">
    <source>
        <dbReference type="SAM" id="MobiDB-lite"/>
    </source>
</evidence>
<comment type="similarity">
    <text evidence="1">Belongs to the ABC transporter superfamily.</text>
</comment>
<dbReference type="EMBL" id="CP002343">
    <property type="protein sequence ID" value="ADU48099.1"/>
    <property type="molecule type" value="Genomic_DNA"/>
</dbReference>
<name>E6S8W2_INTC7</name>
<keyword evidence="3" id="KW-0547">Nucleotide-binding</keyword>
<dbReference type="CDD" id="cd03257">
    <property type="entry name" value="ABC_NikE_OppD_transporters"/>
    <property type="match status" value="1"/>
</dbReference>
<dbReference type="PANTHER" id="PTHR43776">
    <property type="entry name" value="TRANSPORT ATP-BINDING PROTEIN"/>
    <property type="match status" value="1"/>
</dbReference>
<feature type="compositionally biased region" description="Low complexity" evidence="5">
    <location>
        <begin position="346"/>
        <end position="355"/>
    </location>
</feature>
<dbReference type="PROSITE" id="PS50893">
    <property type="entry name" value="ABC_TRANSPORTER_2"/>
    <property type="match status" value="1"/>
</dbReference>
<dbReference type="PANTHER" id="PTHR43776:SF7">
    <property type="entry name" value="D,D-DIPEPTIDE TRANSPORT ATP-BINDING PROTEIN DDPF-RELATED"/>
    <property type="match status" value="1"/>
</dbReference>
<evidence type="ECO:0000259" key="6">
    <source>
        <dbReference type="PROSITE" id="PS50893"/>
    </source>
</evidence>
<evidence type="ECO:0000313" key="7">
    <source>
        <dbReference type="EMBL" id="ADU48099.1"/>
    </source>
</evidence>
<dbReference type="SMART" id="SM00382">
    <property type="entry name" value="AAA"/>
    <property type="match status" value="1"/>
</dbReference>
<evidence type="ECO:0000256" key="3">
    <source>
        <dbReference type="ARBA" id="ARBA00022741"/>
    </source>
</evidence>
<gene>
    <name evidence="7" type="ordered locus">Intca_1586</name>
</gene>
<dbReference type="Proteomes" id="UP000008914">
    <property type="component" value="Chromosome"/>
</dbReference>
<dbReference type="GO" id="GO:0005524">
    <property type="term" value="F:ATP binding"/>
    <property type="evidence" value="ECO:0007669"/>
    <property type="project" value="UniProtKB-KW"/>
</dbReference>
<dbReference type="GO" id="GO:0015833">
    <property type="term" value="P:peptide transport"/>
    <property type="evidence" value="ECO:0007669"/>
    <property type="project" value="InterPro"/>
</dbReference>
<dbReference type="Gene3D" id="3.40.50.300">
    <property type="entry name" value="P-loop containing nucleotide triphosphate hydrolases"/>
    <property type="match status" value="1"/>
</dbReference>
<dbReference type="RefSeq" id="WP_013492414.1">
    <property type="nucleotide sequence ID" value="NC_014830.1"/>
</dbReference>
<dbReference type="GO" id="GO:0016887">
    <property type="term" value="F:ATP hydrolysis activity"/>
    <property type="evidence" value="ECO:0007669"/>
    <property type="project" value="InterPro"/>
</dbReference>
<proteinExistence type="inferred from homology"/>
<feature type="domain" description="ABC transporter" evidence="6">
    <location>
        <begin position="8"/>
        <end position="258"/>
    </location>
</feature>
<dbReference type="GO" id="GO:0055085">
    <property type="term" value="P:transmembrane transport"/>
    <property type="evidence" value="ECO:0007669"/>
    <property type="project" value="UniProtKB-ARBA"/>
</dbReference>
<dbReference type="HOGENOM" id="CLU_000604_1_23_11"/>
<dbReference type="FunFam" id="3.40.50.300:FF:000016">
    <property type="entry name" value="Oligopeptide ABC transporter ATP-binding component"/>
    <property type="match status" value="1"/>
</dbReference>
<dbReference type="InterPro" id="IPR017871">
    <property type="entry name" value="ABC_transporter-like_CS"/>
</dbReference>
<dbReference type="InterPro" id="IPR050319">
    <property type="entry name" value="ABC_transp_ATP-bind"/>
</dbReference>
<feature type="region of interest" description="Disordered" evidence="5">
    <location>
        <begin position="315"/>
        <end position="355"/>
    </location>
</feature>
<accession>E6S8W2</accession>
<evidence type="ECO:0000256" key="2">
    <source>
        <dbReference type="ARBA" id="ARBA00022448"/>
    </source>
</evidence>
<evidence type="ECO:0000256" key="1">
    <source>
        <dbReference type="ARBA" id="ARBA00005417"/>
    </source>
</evidence>
<dbReference type="PROSITE" id="PS00211">
    <property type="entry name" value="ABC_TRANSPORTER_1"/>
    <property type="match status" value="1"/>
</dbReference>
<dbReference type="Pfam" id="PF00005">
    <property type="entry name" value="ABC_tran"/>
    <property type="match status" value="1"/>
</dbReference>
<dbReference type="SUPFAM" id="SSF52540">
    <property type="entry name" value="P-loop containing nucleoside triphosphate hydrolases"/>
    <property type="match status" value="1"/>
</dbReference>
<keyword evidence="4" id="KW-0067">ATP-binding</keyword>
<dbReference type="InterPro" id="IPR013563">
    <property type="entry name" value="Oligopep_ABC_C"/>
</dbReference>
<organism evidence="7 8">
    <name type="scientific">Intrasporangium calvum (strain ATCC 23552 / DSM 43043 / JCM 3097 / NBRC 12989 / NCIMB 10167 / NRRL B-3866 / 7 KIP)</name>
    <dbReference type="NCBI Taxonomy" id="710696"/>
    <lineage>
        <taxon>Bacteria</taxon>
        <taxon>Bacillati</taxon>
        <taxon>Actinomycetota</taxon>
        <taxon>Actinomycetes</taxon>
        <taxon>Micrococcales</taxon>
        <taxon>Intrasporangiaceae</taxon>
        <taxon>Intrasporangium</taxon>
    </lineage>
</organism>
<evidence type="ECO:0000313" key="8">
    <source>
        <dbReference type="Proteomes" id="UP000008914"/>
    </source>
</evidence>
<keyword evidence="8" id="KW-1185">Reference proteome</keyword>
<protein>
    <submittedName>
        <fullName evidence="7">Oligopeptide/dipeptide ABC transporter, ATPase subunit</fullName>
    </submittedName>
</protein>
<sequence>MSETSPLLRVTGLVRHFPFREMQGLRMTTATVKAVDGIDFSVRAGRTLGIVGESGCGKSTTARLLTRLDEPTGGRIEFRGRDISHVGESQLRSFRRDVQMVFQDPYSSLNPRHTVGSILRTPLRVHGLHPGREKARVRELLELVGLGPEHANRYPSEFSGGQRQRIGIARALAVEPRLIVADEPVSALDVSIQAQVMNLLATLRTELGLAFVLVAHDLGVVRHFCDEVAVMHLGKIVEHGERRQIYAAPVHPYTQALLSAAPDINVVRGAAPRERIRLAGDVPSPIDPPSGCHFRTRCWKVREVCHRQEPPLVSVEPVGPPAPPGSGPHRHACHFPEVRSRVVAQPPAGAGPRRP</sequence>
<dbReference type="KEGG" id="ica:Intca_1586"/>
<dbReference type="InterPro" id="IPR003439">
    <property type="entry name" value="ABC_transporter-like_ATP-bd"/>
</dbReference>
<dbReference type="STRING" id="710696.Intca_1586"/>
<dbReference type="AlphaFoldDB" id="E6S8W2"/>
<dbReference type="Pfam" id="PF08352">
    <property type="entry name" value="oligo_HPY"/>
    <property type="match status" value="1"/>
</dbReference>
<dbReference type="InterPro" id="IPR027417">
    <property type="entry name" value="P-loop_NTPase"/>
</dbReference>
<keyword evidence="2" id="KW-0813">Transport</keyword>
<dbReference type="InterPro" id="IPR003593">
    <property type="entry name" value="AAA+_ATPase"/>
</dbReference>